<gene>
    <name evidence="1" type="ORF">PGQ11_005343</name>
</gene>
<name>A0ABR2JAU1_9PEZI</name>
<organism evidence="1 2">
    <name type="scientific">Apiospora arundinis</name>
    <dbReference type="NCBI Taxonomy" id="335852"/>
    <lineage>
        <taxon>Eukaryota</taxon>
        <taxon>Fungi</taxon>
        <taxon>Dikarya</taxon>
        <taxon>Ascomycota</taxon>
        <taxon>Pezizomycotina</taxon>
        <taxon>Sordariomycetes</taxon>
        <taxon>Xylariomycetidae</taxon>
        <taxon>Amphisphaeriales</taxon>
        <taxon>Apiosporaceae</taxon>
        <taxon>Apiospora</taxon>
    </lineage>
</organism>
<comment type="caution">
    <text evidence="1">The sequence shown here is derived from an EMBL/GenBank/DDBJ whole genome shotgun (WGS) entry which is preliminary data.</text>
</comment>
<sequence length="204" mass="23453">MIFNKTFGMNDFFKRLHHQEHHTDHEEFAFATAYRKVYNSRCRVYWPNLKPLKPGSSDAPKSVEGLVHLKRLKPVLQHHPERELLEQQSRRSNVLIIGCKAVARLVWRCRMIKHSSMATKMEIPTLVIGVEFGSVLRYKHRASLSNRQSLMEIFEAVRDALMEKGITEYGLEVTLLNLLPAAFENPGDGLLGQITCVISKDQVE</sequence>
<evidence type="ECO:0000313" key="2">
    <source>
        <dbReference type="Proteomes" id="UP001390339"/>
    </source>
</evidence>
<reference evidence="1 2" key="1">
    <citation type="journal article" date="2024" name="IMA Fungus">
        <title>Apiospora arundinis, a panoply of carbohydrate-active enzymes and secondary metabolites.</title>
        <authorList>
            <person name="Sorensen T."/>
            <person name="Petersen C."/>
            <person name="Muurmann A.T."/>
            <person name="Christiansen J.V."/>
            <person name="Brundto M.L."/>
            <person name="Overgaard C.K."/>
            <person name="Boysen A.T."/>
            <person name="Wollenberg R.D."/>
            <person name="Larsen T.O."/>
            <person name="Sorensen J.L."/>
            <person name="Nielsen K.L."/>
            <person name="Sondergaard T.E."/>
        </authorList>
    </citation>
    <scope>NUCLEOTIDE SEQUENCE [LARGE SCALE GENOMIC DNA]</scope>
    <source>
        <strain evidence="1 2">AAU 773</strain>
    </source>
</reference>
<protein>
    <submittedName>
        <fullName evidence="1">Uncharacterized protein</fullName>
    </submittedName>
</protein>
<proteinExistence type="predicted"/>
<dbReference type="EMBL" id="JAPCWZ010000003">
    <property type="protein sequence ID" value="KAK8874829.1"/>
    <property type="molecule type" value="Genomic_DNA"/>
</dbReference>
<keyword evidence="2" id="KW-1185">Reference proteome</keyword>
<dbReference type="Proteomes" id="UP001390339">
    <property type="component" value="Unassembled WGS sequence"/>
</dbReference>
<accession>A0ABR2JAU1</accession>
<evidence type="ECO:0000313" key="1">
    <source>
        <dbReference type="EMBL" id="KAK8874829.1"/>
    </source>
</evidence>